<evidence type="ECO:0000259" key="9">
    <source>
        <dbReference type="PROSITE" id="PS50059"/>
    </source>
</evidence>
<dbReference type="GO" id="GO:0016853">
    <property type="term" value="F:isomerase activity"/>
    <property type="evidence" value="ECO:0007669"/>
    <property type="project" value="UniProtKB-KW"/>
</dbReference>
<keyword evidence="8" id="KW-0732">Signal</keyword>
<reference evidence="10 11" key="1">
    <citation type="journal article" date="2019" name="Int. J. Syst. Evol. Microbiol.">
        <title>The Global Catalogue of Microorganisms (GCM) 10K type strain sequencing project: providing services to taxonomists for standard genome sequencing and annotation.</title>
        <authorList>
            <consortium name="The Broad Institute Genomics Platform"/>
            <consortium name="The Broad Institute Genome Sequencing Center for Infectious Disease"/>
            <person name="Wu L."/>
            <person name="Ma J."/>
        </authorList>
    </citation>
    <scope>NUCLEOTIDE SEQUENCE [LARGE SCALE GENOMIC DNA]</scope>
    <source>
        <strain evidence="10 11">JCM 13595</strain>
    </source>
</reference>
<evidence type="ECO:0000256" key="2">
    <source>
        <dbReference type="ARBA" id="ARBA00006577"/>
    </source>
</evidence>
<proteinExistence type="inferred from homology"/>
<evidence type="ECO:0000256" key="6">
    <source>
        <dbReference type="PROSITE-ProRule" id="PRU00277"/>
    </source>
</evidence>
<dbReference type="EC" id="5.2.1.8" evidence="3 6"/>
<dbReference type="InterPro" id="IPR046357">
    <property type="entry name" value="PPIase_dom_sf"/>
</dbReference>
<evidence type="ECO:0000256" key="4">
    <source>
        <dbReference type="ARBA" id="ARBA00023110"/>
    </source>
</evidence>
<evidence type="ECO:0000256" key="5">
    <source>
        <dbReference type="ARBA" id="ARBA00023235"/>
    </source>
</evidence>
<dbReference type="PROSITE" id="PS51257">
    <property type="entry name" value="PROKAR_LIPOPROTEIN"/>
    <property type="match status" value="1"/>
</dbReference>
<dbReference type="RefSeq" id="WP_343957828.1">
    <property type="nucleotide sequence ID" value="NZ_BAAAMN010000036.1"/>
</dbReference>
<feature type="region of interest" description="Disordered" evidence="7">
    <location>
        <begin position="27"/>
        <end position="52"/>
    </location>
</feature>
<evidence type="ECO:0000256" key="1">
    <source>
        <dbReference type="ARBA" id="ARBA00000971"/>
    </source>
</evidence>
<dbReference type="Gene3D" id="3.10.50.40">
    <property type="match status" value="1"/>
</dbReference>
<evidence type="ECO:0000313" key="11">
    <source>
        <dbReference type="Proteomes" id="UP001501461"/>
    </source>
</evidence>
<comment type="caution">
    <text evidence="10">The sequence shown here is derived from an EMBL/GenBank/DDBJ whole genome shotgun (WGS) entry which is preliminary data.</text>
</comment>
<name>A0ABN2UL05_9MICC</name>
<accession>A0ABN2UL05</accession>
<feature type="signal peptide" evidence="8">
    <location>
        <begin position="1"/>
        <end position="25"/>
    </location>
</feature>
<gene>
    <name evidence="10" type="ORF">GCM10009720_18280</name>
</gene>
<evidence type="ECO:0000256" key="8">
    <source>
        <dbReference type="SAM" id="SignalP"/>
    </source>
</evidence>
<feature type="chain" id="PRO_5046221823" description="peptidylprolyl isomerase" evidence="8">
    <location>
        <begin position="26"/>
        <end position="327"/>
    </location>
</feature>
<evidence type="ECO:0000313" key="10">
    <source>
        <dbReference type="EMBL" id="GAA2038133.1"/>
    </source>
</evidence>
<dbReference type="EMBL" id="BAAAMN010000036">
    <property type="protein sequence ID" value="GAA2038133.1"/>
    <property type="molecule type" value="Genomic_DNA"/>
</dbReference>
<sequence>MSPQQRRPKLATAAGILLTAALALTACGSDDGDDTQNGSEPVDNPDVDISYDISGDTQEAEIDGELELDQPTAWIISEGDGEPIEEGDLLQILTANVDTESEEVLSHDFDLGGSTLQLTEEFASQNPQAHDALVGAPMGSDMAFYLPADTLGQGTPAYLNIIAVEDLVETHASGEPVDSAELNETLPAVTLDEETHAPSIETPEGDPPEDLTVDVLKQGDGPEVQSGSYVTIHYRGISWSDGQEFDSSWGEDNTGAPAQFELQDLIAGWRDGLEGQQVGSQVIMSIPPELAYGEDEDHELADETLVFVIDILHSADPMPADTPEASE</sequence>
<dbReference type="PANTHER" id="PTHR43811">
    <property type="entry name" value="FKBP-TYPE PEPTIDYL-PROLYL CIS-TRANS ISOMERASE FKPA"/>
    <property type="match status" value="1"/>
</dbReference>
<keyword evidence="5 6" id="KW-0413">Isomerase</keyword>
<dbReference type="PANTHER" id="PTHR43811:SF19">
    <property type="entry name" value="39 KDA FK506-BINDING NUCLEAR PROTEIN"/>
    <property type="match status" value="1"/>
</dbReference>
<organism evidence="10 11">
    <name type="scientific">Yaniella flava</name>
    <dbReference type="NCBI Taxonomy" id="287930"/>
    <lineage>
        <taxon>Bacteria</taxon>
        <taxon>Bacillati</taxon>
        <taxon>Actinomycetota</taxon>
        <taxon>Actinomycetes</taxon>
        <taxon>Micrococcales</taxon>
        <taxon>Micrococcaceae</taxon>
        <taxon>Yaniella</taxon>
    </lineage>
</organism>
<feature type="domain" description="PPIase FKBP-type" evidence="9">
    <location>
        <begin position="227"/>
        <end position="315"/>
    </location>
</feature>
<comment type="similarity">
    <text evidence="2">Belongs to the FKBP-type PPIase family.</text>
</comment>
<evidence type="ECO:0000256" key="3">
    <source>
        <dbReference type="ARBA" id="ARBA00013194"/>
    </source>
</evidence>
<keyword evidence="11" id="KW-1185">Reference proteome</keyword>
<dbReference type="SUPFAM" id="SSF54534">
    <property type="entry name" value="FKBP-like"/>
    <property type="match status" value="1"/>
</dbReference>
<dbReference type="Proteomes" id="UP001501461">
    <property type="component" value="Unassembled WGS sequence"/>
</dbReference>
<dbReference type="Pfam" id="PF00254">
    <property type="entry name" value="FKBP_C"/>
    <property type="match status" value="1"/>
</dbReference>
<keyword evidence="4 6" id="KW-0697">Rotamase</keyword>
<evidence type="ECO:0000256" key="7">
    <source>
        <dbReference type="SAM" id="MobiDB-lite"/>
    </source>
</evidence>
<comment type="catalytic activity">
    <reaction evidence="1 6">
        <text>[protein]-peptidylproline (omega=180) = [protein]-peptidylproline (omega=0)</text>
        <dbReference type="Rhea" id="RHEA:16237"/>
        <dbReference type="Rhea" id="RHEA-COMP:10747"/>
        <dbReference type="Rhea" id="RHEA-COMP:10748"/>
        <dbReference type="ChEBI" id="CHEBI:83833"/>
        <dbReference type="ChEBI" id="CHEBI:83834"/>
        <dbReference type="EC" id="5.2.1.8"/>
    </reaction>
</comment>
<protein>
    <recommendedName>
        <fullName evidence="3 6">peptidylprolyl isomerase</fullName>
        <ecNumber evidence="3 6">5.2.1.8</ecNumber>
    </recommendedName>
</protein>
<dbReference type="InterPro" id="IPR001179">
    <property type="entry name" value="PPIase_FKBP_dom"/>
</dbReference>
<dbReference type="PROSITE" id="PS50059">
    <property type="entry name" value="FKBP_PPIASE"/>
    <property type="match status" value="1"/>
</dbReference>